<evidence type="ECO:0000259" key="2">
    <source>
        <dbReference type="PROSITE" id="PS51339"/>
    </source>
</evidence>
<evidence type="ECO:0000256" key="1">
    <source>
        <dbReference type="ARBA" id="ARBA00007471"/>
    </source>
</evidence>
<reference evidence="3 4" key="1">
    <citation type="submission" date="2018-01" db="EMBL/GenBank/DDBJ databases">
        <title>Comparison of the Chinese Bamboo Partridge and Red Junglefowl genome sequences highlights the importance of demography in genome evolution.</title>
        <authorList>
            <person name="Tiley G.P."/>
            <person name="Kimball R.T."/>
            <person name="Braun E.L."/>
            <person name="Burleigh J.G."/>
        </authorList>
    </citation>
    <scope>NUCLEOTIDE SEQUENCE [LARGE SCALE GENOMIC DNA]</scope>
    <source>
        <strain evidence="3">RTK389</strain>
        <tissue evidence="3">Blood</tissue>
    </source>
</reference>
<organism evidence="3 4">
    <name type="scientific">Bambusicola thoracicus</name>
    <name type="common">Chinese bamboo-partridge</name>
    <name type="synonym">Perdix thoracica</name>
    <dbReference type="NCBI Taxonomy" id="9083"/>
    <lineage>
        <taxon>Eukaryota</taxon>
        <taxon>Metazoa</taxon>
        <taxon>Chordata</taxon>
        <taxon>Craniata</taxon>
        <taxon>Vertebrata</taxon>
        <taxon>Euteleostomi</taxon>
        <taxon>Archelosauria</taxon>
        <taxon>Archosauria</taxon>
        <taxon>Dinosauria</taxon>
        <taxon>Saurischia</taxon>
        <taxon>Theropoda</taxon>
        <taxon>Coelurosauria</taxon>
        <taxon>Aves</taxon>
        <taxon>Neognathae</taxon>
        <taxon>Galloanserae</taxon>
        <taxon>Galliformes</taxon>
        <taxon>Phasianidae</taxon>
        <taxon>Perdicinae</taxon>
        <taxon>Bambusicola</taxon>
    </lineage>
</organism>
<sequence length="99" mass="11519">MSLWSWVNQPEELKNFKNPLFEANSLVIWPSVAPQSLQLWEAQYLCSDAALSMLPQKTMSLWSWVNQPEELKNFKNPLFEANSLVIWPSVAPQSLQLWE</sequence>
<dbReference type="SUPFAM" id="SSF52799">
    <property type="entry name" value="(Phosphotyrosine protein) phosphatases II"/>
    <property type="match status" value="1"/>
</dbReference>
<dbReference type="AlphaFoldDB" id="A0A2P4SBY6"/>
<keyword evidence="4" id="KW-1185">Reference proteome</keyword>
<dbReference type="OrthoDB" id="9290142at2759"/>
<comment type="caution">
    <text evidence="3">The sequence shown here is derived from an EMBL/GenBank/DDBJ whole genome shotgun (WGS) entry which is preliminary data.</text>
</comment>
<dbReference type="EMBL" id="PPHD01067163">
    <property type="protein sequence ID" value="POI21607.1"/>
    <property type="molecule type" value="Genomic_DNA"/>
</dbReference>
<dbReference type="GO" id="GO:0046856">
    <property type="term" value="P:phosphatidylinositol dephosphorylation"/>
    <property type="evidence" value="ECO:0007669"/>
    <property type="project" value="TreeGrafter"/>
</dbReference>
<dbReference type="PANTHER" id="PTHR10807:SF56">
    <property type="entry name" value="MYOTUBULARIN-RELATED PROTEIN 9"/>
    <property type="match status" value="1"/>
</dbReference>
<dbReference type="Proteomes" id="UP000237246">
    <property type="component" value="Unassembled WGS sequence"/>
</dbReference>
<dbReference type="GO" id="GO:0010507">
    <property type="term" value="P:negative regulation of autophagy"/>
    <property type="evidence" value="ECO:0007669"/>
    <property type="project" value="TreeGrafter"/>
</dbReference>
<protein>
    <recommendedName>
        <fullName evidence="2">Myotubularin phosphatase domain-containing protein</fullName>
    </recommendedName>
</protein>
<dbReference type="InterPro" id="IPR010569">
    <property type="entry name" value="Myotubularin-like_Pase_dom"/>
</dbReference>
<dbReference type="PANTHER" id="PTHR10807">
    <property type="entry name" value="MYOTUBULARIN-RELATED"/>
    <property type="match status" value="1"/>
</dbReference>
<accession>A0A2P4SBY6</accession>
<dbReference type="GO" id="GO:0019903">
    <property type="term" value="F:protein phosphatase binding"/>
    <property type="evidence" value="ECO:0007669"/>
    <property type="project" value="TreeGrafter"/>
</dbReference>
<proteinExistence type="inferred from homology"/>
<feature type="non-terminal residue" evidence="3">
    <location>
        <position position="99"/>
    </location>
</feature>
<gene>
    <name evidence="3" type="ORF">CIB84_014645</name>
</gene>
<evidence type="ECO:0000313" key="3">
    <source>
        <dbReference type="EMBL" id="POI21607.1"/>
    </source>
</evidence>
<dbReference type="PROSITE" id="PS51339">
    <property type="entry name" value="PPASE_MYOTUBULARIN"/>
    <property type="match status" value="2"/>
</dbReference>
<comment type="similarity">
    <text evidence="1">Belongs to the protein-tyrosine phosphatase family. Non-receptor class myotubularin subfamily.</text>
</comment>
<feature type="domain" description="Myotubularin phosphatase" evidence="2">
    <location>
        <begin position="1"/>
        <end position="44"/>
    </location>
</feature>
<evidence type="ECO:0000313" key="4">
    <source>
        <dbReference type="Proteomes" id="UP000237246"/>
    </source>
</evidence>
<dbReference type="InterPro" id="IPR030564">
    <property type="entry name" value="Myotubularin"/>
</dbReference>
<name>A0A2P4SBY6_BAMTH</name>
<feature type="domain" description="Myotubularin phosphatase" evidence="2">
    <location>
        <begin position="54"/>
        <end position="99"/>
    </location>
</feature>
<dbReference type="InterPro" id="IPR029021">
    <property type="entry name" value="Prot-tyrosine_phosphatase-like"/>
</dbReference>
<dbReference type="GO" id="GO:0005737">
    <property type="term" value="C:cytoplasm"/>
    <property type="evidence" value="ECO:0007669"/>
    <property type="project" value="TreeGrafter"/>
</dbReference>